<dbReference type="AlphaFoldDB" id="A0AAV9VWJ3"/>
<dbReference type="Proteomes" id="UP001370758">
    <property type="component" value="Unassembled WGS sequence"/>
</dbReference>
<protein>
    <submittedName>
        <fullName evidence="2">Uncharacterized protein</fullName>
    </submittedName>
</protein>
<organism evidence="2 3">
    <name type="scientific">Arthrobotrys musiformis</name>
    <dbReference type="NCBI Taxonomy" id="47236"/>
    <lineage>
        <taxon>Eukaryota</taxon>
        <taxon>Fungi</taxon>
        <taxon>Dikarya</taxon>
        <taxon>Ascomycota</taxon>
        <taxon>Pezizomycotina</taxon>
        <taxon>Orbiliomycetes</taxon>
        <taxon>Orbiliales</taxon>
        <taxon>Orbiliaceae</taxon>
        <taxon>Arthrobotrys</taxon>
    </lineage>
</organism>
<feature type="compositionally biased region" description="Low complexity" evidence="1">
    <location>
        <begin position="17"/>
        <end position="27"/>
    </location>
</feature>
<reference evidence="2 3" key="1">
    <citation type="submission" date="2023-08" db="EMBL/GenBank/DDBJ databases">
        <authorList>
            <person name="Palmer J.M."/>
        </authorList>
    </citation>
    <scope>NUCLEOTIDE SEQUENCE [LARGE SCALE GENOMIC DNA]</scope>
    <source>
        <strain evidence="2 3">TWF481</strain>
    </source>
</reference>
<sequence>MDWFKNAVQSHRHGRSRSNPPSFSNPSELEISVPRIQAASQNELLPFRPPYIENVDMGSFEQYRGALAESTNKGLYPPRSHDNEASYRALPNNAAEAIPIVRRKPVNGTYSFPGSQGGPVSNSNTPVIEYSSSPPTAISPWEPDSSSISIQRNPPPAENTTSAGLRRGLENEPAGKGLAVEEAIIDTEPALLAKDPFFFERIQFHVENAEHSLTKSDWDTALENLQVVYDIFKGVDISLMMRGYEKFLLLQRLIMSRCMAILAARFYADSVLHLSNQWNSLLKKEGLRDTKSQPWVDLVRILAYSYLEKYEEAQEGCQKYLRPDYIKDEGNADINAALNAYGFWLMAEILTKRGRTVEAKFYTSKIPKNMDEGIYFNWVSHCLSPPEAQIQQLAPGPKNASFFMDGGLEH</sequence>
<name>A0AAV9VWJ3_9PEZI</name>
<proteinExistence type="predicted"/>
<gene>
    <name evidence="2" type="ORF">TWF481_012243</name>
</gene>
<keyword evidence="3" id="KW-1185">Reference proteome</keyword>
<accession>A0AAV9VWJ3</accession>
<feature type="region of interest" description="Disordered" evidence="1">
    <location>
        <begin position="1"/>
        <end position="28"/>
    </location>
</feature>
<evidence type="ECO:0000313" key="2">
    <source>
        <dbReference type="EMBL" id="KAK6497844.1"/>
    </source>
</evidence>
<feature type="compositionally biased region" description="Polar residues" evidence="1">
    <location>
        <begin position="144"/>
        <end position="163"/>
    </location>
</feature>
<feature type="region of interest" description="Disordered" evidence="1">
    <location>
        <begin position="130"/>
        <end position="169"/>
    </location>
</feature>
<evidence type="ECO:0000313" key="3">
    <source>
        <dbReference type="Proteomes" id="UP001370758"/>
    </source>
</evidence>
<evidence type="ECO:0000256" key="1">
    <source>
        <dbReference type="SAM" id="MobiDB-lite"/>
    </source>
</evidence>
<comment type="caution">
    <text evidence="2">The sequence shown here is derived from an EMBL/GenBank/DDBJ whole genome shotgun (WGS) entry which is preliminary data.</text>
</comment>
<dbReference type="EMBL" id="JAVHJL010000009">
    <property type="protein sequence ID" value="KAK6497844.1"/>
    <property type="molecule type" value="Genomic_DNA"/>
</dbReference>